<protein>
    <recommendedName>
        <fullName evidence="7">CMP/dCMP-type deaminase domain-containing protein</fullName>
    </recommendedName>
</protein>
<comment type="similarity">
    <text evidence="1">Belongs to the cytidine and deoxycytidylate deaminase family.</text>
</comment>
<dbReference type="EMBL" id="PRBV01000014">
    <property type="protein sequence ID" value="RTJ78356.1"/>
    <property type="molecule type" value="Genomic_DNA"/>
</dbReference>
<evidence type="ECO:0000256" key="5">
    <source>
        <dbReference type="PIRSR" id="PIRSR006019-1"/>
    </source>
</evidence>
<evidence type="ECO:0000256" key="1">
    <source>
        <dbReference type="ARBA" id="ARBA00006576"/>
    </source>
</evidence>
<dbReference type="InterPro" id="IPR016192">
    <property type="entry name" value="APOBEC/CMP_deaminase_Zn-bd"/>
</dbReference>
<feature type="binding site" evidence="6">
    <location>
        <position position="101"/>
    </location>
    <ligand>
        <name>Zn(2+)</name>
        <dbReference type="ChEBI" id="CHEBI:29105"/>
        <note>catalytic</note>
    </ligand>
</feature>
<evidence type="ECO:0000256" key="4">
    <source>
        <dbReference type="ARBA" id="ARBA00022833"/>
    </source>
</evidence>
<dbReference type="SUPFAM" id="SSF53927">
    <property type="entry name" value="Cytidine deaminase-like"/>
    <property type="match status" value="1"/>
</dbReference>
<dbReference type="GO" id="GO:0004132">
    <property type="term" value="F:dCMP deaminase activity"/>
    <property type="evidence" value="ECO:0007669"/>
    <property type="project" value="InterPro"/>
</dbReference>
<feature type="domain" description="CMP/dCMP-type deaminase" evidence="7">
    <location>
        <begin position="7"/>
        <end position="159"/>
    </location>
</feature>
<gene>
    <name evidence="9" type="ORF">C3H57_08600</name>
    <name evidence="8" type="ORF">C3I27_04205</name>
</gene>
<comment type="caution">
    <text evidence="9">The sequence shown here is derived from an EMBL/GenBank/DDBJ whole genome shotgun (WGS) entry which is preliminary data.</text>
</comment>
<dbReference type="InterPro" id="IPR002125">
    <property type="entry name" value="CMP_dCMP_dom"/>
</dbReference>
<dbReference type="PROSITE" id="PS00903">
    <property type="entry name" value="CYT_DCMP_DEAMINASES_1"/>
    <property type="match status" value="1"/>
</dbReference>
<proteinExistence type="inferred from homology"/>
<name>A0A430VC38_CAMJU</name>
<keyword evidence="2 6" id="KW-0479">Metal-binding</keyword>
<keyword evidence="4 6" id="KW-0862">Zinc</keyword>
<dbReference type="Proteomes" id="UP000287197">
    <property type="component" value="Unassembled WGS sequence"/>
</dbReference>
<feature type="binding site" evidence="6">
    <location>
        <position position="129"/>
    </location>
    <ligand>
        <name>Zn(2+)</name>
        <dbReference type="ChEBI" id="CHEBI:29105"/>
        <note>catalytic</note>
    </ligand>
</feature>
<dbReference type="Proteomes" id="UP000288507">
    <property type="component" value="Unassembled WGS sequence"/>
</dbReference>
<dbReference type="InterPro" id="IPR016473">
    <property type="entry name" value="dCMP_deaminase"/>
</dbReference>
<reference evidence="9 10" key="2">
    <citation type="journal article" date="2019" name="Appl. Environ. Microbiol.">
        <title>Population genetics and characterization of Campylobacter jejuni isolates in western jackdaws and game birds in Finland.</title>
        <authorList>
            <person name="Kovanen S."/>
            <person name="Rossi M."/>
            <person name="Pohja-Mykra M."/>
            <person name="Nieminen T."/>
            <person name="Raunio-Saarnisto M."/>
            <person name="Sauvala M."/>
            <person name="Fredriksson-Ahomaa M."/>
            <person name="Hanninen M.L."/>
            <person name="Kivisto R."/>
        </authorList>
    </citation>
    <scope>NUCLEOTIDE SEQUENCE [LARGE SCALE GENOMIC DNA]</scope>
    <source>
        <strain evidence="9 10">CB313</strain>
        <strain evidence="8">SO-26</strain>
    </source>
</reference>
<dbReference type="GO" id="GO:0008270">
    <property type="term" value="F:zinc ion binding"/>
    <property type="evidence" value="ECO:0007669"/>
    <property type="project" value="InterPro"/>
</dbReference>
<dbReference type="Gene3D" id="3.40.140.10">
    <property type="entry name" value="Cytidine Deaminase, domain 2"/>
    <property type="match status" value="1"/>
</dbReference>
<organism evidence="9 10">
    <name type="scientific">Campylobacter jejuni</name>
    <dbReference type="NCBI Taxonomy" id="197"/>
    <lineage>
        <taxon>Bacteria</taxon>
        <taxon>Pseudomonadati</taxon>
        <taxon>Campylobacterota</taxon>
        <taxon>Epsilonproteobacteria</taxon>
        <taxon>Campylobacterales</taxon>
        <taxon>Campylobacteraceae</taxon>
        <taxon>Campylobacter</taxon>
    </lineage>
</organism>
<keyword evidence="3" id="KW-0378">Hydrolase</keyword>
<dbReference type="InterPro" id="IPR016193">
    <property type="entry name" value="Cytidine_deaminase-like"/>
</dbReference>
<evidence type="ECO:0000256" key="3">
    <source>
        <dbReference type="ARBA" id="ARBA00022801"/>
    </source>
</evidence>
<evidence type="ECO:0000256" key="2">
    <source>
        <dbReference type="ARBA" id="ARBA00022723"/>
    </source>
</evidence>
<comment type="cofactor">
    <cofactor evidence="6">
        <name>Zn(2+)</name>
        <dbReference type="ChEBI" id="CHEBI:29105"/>
    </cofactor>
</comment>
<dbReference type="AlphaFoldDB" id="A0A430VC38"/>
<evidence type="ECO:0000259" key="7">
    <source>
        <dbReference type="PROSITE" id="PS51747"/>
    </source>
</evidence>
<dbReference type="EMBL" id="PQZD01000003">
    <property type="protein sequence ID" value="RTI48631.1"/>
    <property type="molecule type" value="Genomic_DNA"/>
</dbReference>
<accession>A0A430VC38</accession>
<sequence length="193" mass="21327">MGMKVKKYIKTFMSMAHSISTHSTANNCKVGSLLLDPTGTRVLCMGYNGTVSGTDNSCEDKGWICKECRWKSFTPDKPDECSHCGSTNLEGRMITRPTVVHAEQNVICFCAKNGIATEDCILVVTHSPCSECAKLIAQAGVKTVIYETLYKNDDKGISFLNKCGVKCYALSQVELEEIQFNNKENNKEVDSCR</sequence>
<dbReference type="PROSITE" id="PS51747">
    <property type="entry name" value="CYT_DCMP_DEAMINASES_2"/>
    <property type="match status" value="1"/>
</dbReference>
<dbReference type="GO" id="GO:0005737">
    <property type="term" value="C:cytoplasm"/>
    <property type="evidence" value="ECO:0007669"/>
    <property type="project" value="TreeGrafter"/>
</dbReference>
<reference evidence="8" key="1">
    <citation type="submission" date="2018-01" db="EMBL/GenBank/DDBJ databases">
        <authorList>
            <person name="Kovanen S."/>
            <person name="Nieminen T."/>
            <person name="Pohja-Mykra M."/>
            <person name="Raunio-Saarnisto M."/>
            <person name="Sauvala M."/>
            <person name="Fredriksson-Ahomaa M."/>
            <person name="Hanninen M.-L."/>
            <person name="Kivisto R."/>
        </authorList>
    </citation>
    <scope>NUCLEOTIDE SEQUENCE</scope>
    <source>
        <strain evidence="8">SO-26</strain>
    </source>
</reference>
<feature type="binding site" evidence="6">
    <location>
        <position position="132"/>
    </location>
    <ligand>
        <name>Zn(2+)</name>
        <dbReference type="ChEBI" id="CHEBI:29105"/>
        <note>catalytic</note>
    </ligand>
</feature>
<dbReference type="PIRSF" id="PIRSF006019">
    <property type="entry name" value="dCMP_deaminase"/>
    <property type="match status" value="1"/>
</dbReference>
<dbReference type="PANTHER" id="PTHR11086:SF18">
    <property type="entry name" value="DEOXYCYTIDYLATE DEAMINASE"/>
    <property type="match status" value="1"/>
</dbReference>
<evidence type="ECO:0000313" key="8">
    <source>
        <dbReference type="EMBL" id="RTI48631.1"/>
    </source>
</evidence>
<feature type="active site" description="Proton donor" evidence="5">
    <location>
        <position position="103"/>
    </location>
</feature>
<dbReference type="InterPro" id="IPR015517">
    <property type="entry name" value="dCMP_deaminase-rel"/>
</dbReference>
<evidence type="ECO:0000256" key="6">
    <source>
        <dbReference type="PIRSR" id="PIRSR006019-2"/>
    </source>
</evidence>
<dbReference type="GO" id="GO:0006220">
    <property type="term" value="P:pyrimidine nucleotide metabolic process"/>
    <property type="evidence" value="ECO:0007669"/>
    <property type="project" value="InterPro"/>
</dbReference>
<dbReference type="PANTHER" id="PTHR11086">
    <property type="entry name" value="DEOXYCYTIDYLATE DEAMINASE-RELATED"/>
    <property type="match status" value="1"/>
</dbReference>
<evidence type="ECO:0000313" key="9">
    <source>
        <dbReference type="EMBL" id="RTJ78356.1"/>
    </source>
</evidence>
<evidence type="ECO:0000313" key="10">
    <source>
        <dbReference type="Proteomes" id="UP000288507"/>
    </source>
</evidence>
<dbReference type="Pfam" id="PF00383">
    <property type="entry name" value="dCMP_cyt_deam_1"/>
    <property type="match status" value="1"/>
</dbReference>